<dbReference type="Proteomes" id="UP000663879">
    <property type="component" value="Unassembled WGS sequence"/>
</dbReference>
<feature type="non-terminal residue" evidence="2">
    <location>
        <position position="1"/>
    </location>
</feature>
<keyword evidence="3" id="KW-1185">Reference proteome</keyword>
<organism evidence="2 3">
    <name type="scientific">Brachionus calyciflorus</name>
    <dbReference type="NCBI Taxonomy" id="104777"/>
    <lineage>
        <taxon>Eukaryota</taxon>
        <taxon>Metazoa</taxon>
        <taxon>Spiralia</taxon>
        <taxon>Gnathifera</taxon>
        <taxon>Rotifera</taxon>
        <taxon>Eurotatoria</taxon>
        <taxon>Monogononta</taxon>
        <taxon>Pseudotrocha</taxon>
        <taxon>Ploima</taxon>
        <taxon>Brachionidae</taxon>
        <taxon>Brachionus</taxon>
    </lineage>
</organism>
<dbReference type="AlphaFoldDB" id="A0A814RSD6"/>
<evidence type="ECO:0000313" key="3">
    <source>
        <dbReference type="Proteomes" id="UP000663879"/>
    </source>
</evidence>
<dbReference type="InterPro" id="IPR006342">
    <property type="entry name" value="FkbM_mtfrase"/>
</dbReference>
<accession>A0A814RSD6</accession>
<name>A0A814RSD6_9BILA</name>
<dbReference type="OrthoDB" id="6357215at2759"/>
<proteinExistence type="predicted"/>
<protein>
    <recommendedName>
        <fullName evidence="1">Methyltransferase FkbM domain-containing protein</fullName>
    </recommendedName>
</protein>
<dbReference type="Pfam" id="PF05050">
    <property type="entry name" value="Methyltransf_21"/>
    <property type="match status" value="1"/>
</dbReference>
<sequence>IDYFSVDLEGGEFDVISHIDYSKIDIKLFSIELAWEESRKKQYIDYLSQHGYRLAEIGTADVFMTKFNK</sequence>
<feature type="domain" description="Methyltransferase FkbM" evidence="1">
    <location>
        <begin position="1"/>
        <end position="54"/>
    </location>
</feature>
<dbReference type="EMBL" id="CAJNOC010010164">
    <property type="protein sequence ID" value="CAF1137246.1"/>
    <property type="molecule type" value="Genomic_DNA"/>
</dbReference>
<comment type="caution">
    <text evidence="2">The sequence shown here is derived from an EMBL/GenBank/DDBJ whole genome shotgun (WGS) entry which is preliminary data.</text>
</comment>
<evidence type="ECO:0000313" key="2">
    <source>
        <dbReference type="EMBL" id="CAF1137246.1"/>
    </source>
</evidence>
<evidence type="ECO:0000259" key="1">
    <source>
        <dbReference type="Pfam" id="PF05050"/>
    </source>
</evidence>
<reference evidence="2" key="1">
    <citation type="submission" date="2021-02" db="EMBL/GenBank/DDBJ databases">
        <authorList>
            <person name="Nowell W R."/>
        </authorList>
    </citation>
    <scope>NUCLEOTIDE SEQUENCE</scope>
    <source>
        <strain evidence="2">Ploen Becks lab</strain>
    </source>
</reference>
<gene>
    <name evidence="2" type="ORF">OXX778_LOCUS22743</name>
</gene>